<accession>A0ABP7T7P6</accession>
<organism evidence="1 2">
    <name type="scientific">Hymenobacter glaciei</name>
    <dbReference type="NCBI Taxonomy" id="877209"/>
    <lineage>
        <taxon>Bacteria</taxon>
        <taxon>Pseudomonadati</taxon>
        <taxon>Bacteroidota</taxon>
        <taxon>Cytophagia</taxon>
        <taxon>Cytophagales</taxon>
        <taxon>Hymenobacteraceae</taxon>
        <taxon>Hymenobacter</taxon>
    </lineage>
</organism>
<sequence length="100" mass="11541">MTTAQLELTDTVEKEYLPYLNFPTEDVLQSAEQRRQRQHDANRATMLGNNYRGKLDIYFKTADGHSHRVYTTVWATSNEHLTLKSGTSLPIRAVVGFDFY</sequence>
<protein>
    <submittedName>
        <fullName evidence="1">Uncharacterized protein</fullName>
    </submittedName>
</protein>
<dbReference type="Proteomes" id="UP001501469">
    <property type="component" value="Unassembled WGS sequence"/>
</dbReference>
<comment type="caution">
    <text evidence="1">The sequence shown here is derived from an EMBL/GenBank/DDBJ whole genome shotgun (WGS) entry which is preliminary data.</text>
</comment>
<reference evidence="2" key="1">
    <citation type="journal article" date="2019" name="Int. J. Syst. Evol. Microbiol.">
        <title>The Global Catalogue of Microorganisms (GCM) 10K type strain sequencing project: providing services to taxonomists for standard genome sequencing and annotation.</title>
        <authorList>
            <consortium name="The Broad Institute Genomics Platform"/>
            <consortium name="The Broad Institute Genome Sequencing Center for Infectious Disease"/>
            <person name="Wu L."/>
            <person name="Ma J."/>
        </authorList>
    </citation>
    <scope>NUCLEOTIDE SEQUENCE [LARGE SCALE GENOMIC DNA]</scope>
    <source>
        <strain evidence="2">JCM 17225</strain>
    </source>
</reference>
<dbReference type="RefSeq" id="WP_345049338.1">
    <property type="nucleotide sequence ID" value="NZ_BAABDK010000001.1"/>
</dbReference>
<evidence type="ECO:0000313" key="2">
    <source>
        <dbReference type="Proteomes" id="UP001501469"/>
    </source>
</evidence>
<gene>
    <name evidence="1" type="ORF">GCM10022409_02530</name>
</gene>
<dbReference type="EMBL" id="BAABDK010000001">
    <property type="protein sequence ID" value="GAA4022303.1"/>
    <property type="molecule type" value="Genomic_DNA"/>
</dbReference>
<name>A0ABP7T7P6_9BACT</name>
<proteinExistence type="predicted"/>
<keyword evidence="2" id="KW-1185">Reference proteome</keyword>
<evidence type="ECO:0000313" key="1">
    <source>
        <dbReference type="EMBL" id="GAA4022303.1"/>
    </source>
</evidence>